<feature type="transmembrane region" description="Helical" evidence="2">
    <location>
        <begin position="217"/>
        <end position="238"/>
    </location>
</feature>
<reference evidence="3 4" key="1">
    <citation type="journal article" date="2008" name="Nature">
        <title>The genome of the choanoflagellate Monosiga brevicollis and the origin of metazoans.</title>
        <authorList>
            <consortium name="JGI Sequencing"/>
            <person name="King N."/>
            <person name="Westbrook M.J."/>
            <person name="Young S.L."/>
            <person name="Kuo A."/>
            <person name="Abedin M."/>
            <person name="Chapman J."/>
            <person name="Fairclough S."/>
            <person name="Hellsten U."/>
            <person name="Isogai Y."/>
            <person name="Letunic I."/>
            <person name="Marr M."/>
            <person name="Pincus D."/>
            <person name="Putnam N."/>
            <person name="Rokas A."/>
            <person name="Wright K.J."/>
            <person name="Zuzow R."/>
            <person name="Dirks W."/>
            <person name="Good M."/>
            <person name="Goodstein D."/>
            <person name="Lemons D."/>
            <person name="Li W."/>
            <person name="Lyons J.B."/>
            <person name="Morris A."/>
            <person name="Nichols S."/>
            <person name="Richter D.J."/>
            <person name="Salamov A."/>
            <person name="Bork P."/>
            <person name="Lim W.A."/>
            <person name="Manning G."/>
            <person name="Miller W.T."/>
            <person name="McGinnis W."/>
            <person name="Shapiro H."/>
            <person name="Tjian R."/>
            <person name="Grigoriev I.V."/>
            <person name="Rokhsar D."/>
        </authorList>
    </citation>
    <scope>NUCLEOTIDE SEQUENCE [LARGE SCALE GENOMIC DNA]</scope>
    <source>
        <strain evidence="4">MX1 / ATCC 50154</strain>
    </source>
</reference>
<feature type="region of interest" description="Disordered" evidence="1">
    <location>
        <begin position="278"/>
        <end position="330"/>
    </location>
</feature>
<keyword evidence="4" id="KW-1185">Reference proteome</keyword>
<evidence type="ECO:0000313" key="4">
    <source>
        <dbReference type="Proteomes" id="UP000001357"/>
    </source>
</evidence>
<dbReference type="Proteomes" id="UP000001357">
    <property type="component" value="Unassembled WGS sequence"/>
</dbReference>
<proteinExistence type="predicted"/>
<feature type="region of interest" description="Disordered" evidence="1">
    <location>
        <begin position="361"/>
        <end position="453"/>
    </location>
</feature>
<name>A9V131_MONBE</name>
<keyword evidence="2" id="KW-0812">Transmembrane</keyword>
<dbReference type="GeneID" id="5891634"/>
<feature type="compositionally biased region" description="Basic and acidic residues" evidence="1">
    <location>
        <begin position="283"/>
        <end position="298"/>
    </location>
</feature>
<dbReference type="EMBL" id="CH991553">
    <property type="protein sequence ID" value="EDQ88736.1"/>
    <property type="molecule type" value="Genomic_DNA"/>
</dbReference>
<accession>A9V131</accession>
<sequence length="453" mass="48367">MQAEASKRASASVDVSRNSKVLIQAALHTYLMLGAHKTHKCFKLVLIKSAYYVSGSQVNKASGSLDDECLTQSSLHLSASSGSFAVTTAMAKLIGIIALSLSIGVIADQRRVTLRDSGVIAGQYWSTVDGAAGRLCETTALMLCPRADETMVLNFTGQLVVGSLSICDFDNSSRLIVPGMPFMVAINESNASCPEPELLPPTTSQPTPPPPKHDEDWIWMIAVAVIGVIALVVAAFWCSRRFKKSEGDGKTTSSSNVNVDKESEVKVVSAVDNLDSMVSDGDAAAKPEDQRKVADGDNHYTSWSEVDIPDPVVPDGNTAGNTAAEQDGCDAETQNVAYGYRTGCSDHAQTEDDHLYAVPNVETKNPANGDSTDCSGHPQTGDDHHYAVPNVETQNPAYGDSTDWSDHAQTEDDHVYAVPNVETQNPAYGYSTDCSSHSEPEIAQPRSPSETHA</sequence>
<evidence type="ECO:0000256" key="1">
    <source>
        <dbReference type="SAM" id="MobiDB-lite"/>
    </source>
</evidence>
<feature type="transmembrane region" description="Helical" evidence="2">
    <location>
        <begin position="84"/>
        <end position="107"/>
    </location>
</feature>
<keyword evidence="2" id="KW-1133">Transmembrane helix</keyword>
<feature type="compositionally biased region" description="Basic and acidic residues" evidence="1">
    <location>
        <begin position="404"/>
        <end position="415"/>
    </location>
</feature>
<organism evidence="3 4">
    <name type="scientific">Monosiga brevicollis</name>
    <name type="common">Choanoflagellate</name>
    <dbReference type="NCBI Taxonomy" id="81824"/>
    <lineage>
        <taxon>Eukaryota</taxon>
        <taxon>Choanoflagellata</taxon>
        <taxon>Craspedida</taxon>
        <taxon>Salpingoecidae</taxon>
        <taxon>Monosiga</taxon>
    </lineage>
</organism>
<feature type="compositionally biased region" description="Polar residues" evidence="1">
    <location>
        <begin position="362"/>
        <end position="378"/>
    </location>
</feature>
<protein>
    <submittedName>
        <fullName evidence="3">Uncharacterized protein</fullName>
    </submittedName>
</protein>
<evidence type="ECO:0000256" key="2">
    <source>
        <dbReference type="SAM" id="Phobius"/>
    </source>
</evidence>
<dbReference type="KEGG" id="mbr:MONBRDRAFT_32682"/>
<dbReference type="RefSeq" id="XP_001746349.1">
    <property type="nucleotide sequence ID" value="XM_001746297.1"/>
</dbReference>
<feature type="compositionally biased region" description="Polar residues" evidence="1">
    <location>
        <begin position="421"/>
        <end position="437"/>
    </location>
</feature>
<dbReference type="InParanoid" id="A9V131"/>
<dbReference type="AlphaFoldDB" id="A9V131"/>
<evidence type="ECO:0000313" key="3">
    <source>
        <dbReference type="EMBL" id="EDQ88736.1"/>
    </source>
</evidence>
<keyword evidence="2" id="KW-0472">Membrane</keyword>
<gene>
    <name evidence="3" type="ORF">MONBRDRAFT_32682</name>
</gene>